<gene>
    <name evidence="3" type="ORF">PGT21_031896</name>
</gene>
<dbReference type="InterPro" id="IPR041320">
    <property type="entry name" value="CxC1"/>
</dbReference>
<evidence type="ECO:0000256" key="1">
    <source>
        <dbReference type="SAM" id="MobiDB-lite"/>
    </source>
</evidence>
<dbReference type="Pfam" id="PF18802">
    <property type="entry name" value="CxC1"/>
    <property type="match status" value="1"/>
</dbReference>
<feature type="compositionally biased region" description="Basic and acidic residues" evidence="1">
    <location>
        <begin position="67"/>
        <end position="78"/>
    </location>
</feature>
<comment type="caution">
    <text evidence="3">The sequence shown here is derived from an EMBL/GenBank/DDBJ whole genome shotgun (WGS) entry which is preliminary data.</text>
</comment>
<dbReference type="AlphaFoldDB" id="A0A5B0MEC3"/>
<feature type="compositionally biased region" description="Basic and acidic residues" evidence="1">
    <location>
        <begin position="49"/>
        <end position="58"/>
    </location>
</feature>
<evidence type="ECO:0000313" key="3">
    <source>
        <dbReference type="EMBL" id="KAA1075235.1"/>
    </source>
</evidence>
<sequence>MARTRTGFIQRRGPTIVRQPRSGTTGRPVDLNAAIAMALRHGLLVIDPRQNRVDEREPNMSPQDEYSTDHFHQHEPPQHQDSPLPDDFITQYAMRRDRLSNAWKSIEKSITAAFFVCQYHTKNWTASTTYLEPLEECDCPNTRKRSVDLIHTHDRFHRQEIEFCSCIPDAIRLIHLGYIPASPTTPRTAFAIPLVQLYQHLWNESAIPYTSFISGIMYHQDTRSRESMYARSRNQNPRELRIPFSQAMDMYGRIQTLHKDLITVSLGLKTQDHWAAKCPACFGPESPDEESSTGIGEAYAIVAMDGNFQHRHHKFASNDVPTEADYPSNFIPPSEINTHEAQCQSTDQVVAELRTSCSDAHKAANDVRNSASWDKFDDTGLFGSCCRHDIPLKLNNIQHGGEKLYYPVSIIDNILKAFPTKKFGLLYDIGCHLDAHVKKRDLLGNDLDRVYFGTSVFHAYVHNWDCQIKYNPRYNSNWGLSDGEGMERLWSQLSDMVGPLRNATRIHRLQAIGRQCDYYNEKLKLSLCEWMNRRLDQAHNSIIECTTKLNSICNQSNPFSEGGENYTQDFFQQQWVLERAYYQNRNNEKAQQKLELGRLLTLEEDLNTAWDILPLTPEDALARVTTISDIQAQIEQQRQRVGANQVLEGVSRAHEALFLKVWWAKTDLRRKYLALLEEKRPLDAVRMGTASKLGTDGKEKLINSIRKKTLALQTVVNTYNRNLSAFHTAFPNRPILQEVVYDTILQMEPDNIFWIDGVFTNHNEPWAIDPDTQDGMRLVARQQRAHEETCRIGREMRRLIRWAVIEHQRIIPLMFGLASQSELVNTRLQPALTHSMLQTLSTEDQLDFMKAILHNHFITLSTLQLVWNKNVEHILFNTGPYENNGELFRCWNEQVLRLSFLKQTGNLSKVSGDFDNAIGNNLDNIDESVMRDFLAQDFEITAPENTDVDEDPNMNLLNLPGNIPGDSNNGLNMMDHFEGALEADELNQMFGSNLHIN</sequence>
<accession>A0A5B0MEC3</accession>
<organism evidence="3 4">
    <name type="scientific">Puccinia graminis f. sp. tritici</name>
    <dbReference type="NCBI Taxonomy" id="56615"/>
    <lineage>
        <taxon>Eukaryota</taxon>
        <taxon>Fungi</taxon>
        <taxon>Dikarya</taxon>
        <taxon>Basidiomycota</taxon>
        <taxon>Pucciniomycotina</taxon>
        <taxon>Pucciniomycetes</taxon>
        <taxon>Pucciniales</taxon>
        <taxon>Pucciniaceae</taxon>
        <taxon>Puccinia</taxon>
    </lineage>
</organism>
<dbReference type="PANTHER" id="PTHR33096:SF1">
    <property type="entry name" value="CXC1-LIKE CYSTEINE CLUSTER ASSOCIATED WITH KDZ TRANSPOSASES DOMAIN-CONTAINING PROTEIN"/>
    <property type="match status" value="1"/>
</dbReference>
<dbReference type="Proteomes" id="UP000324748">
    <property type="component" value="Unassembled WGS sequence"/>
</dbReference>
<reference evidence="3 4" key="1">
    <citation type="submission" date="2019-05" db="EMBL/GenBank/DDBJ databases">
        <title>Emergence of the Ug99 lineage of the wheat stem rust pathogen through somatic hybridization.</title>
        <authorList>
            <person name="Li F."/>
            <person name="Upadhyaya N.M."/>
            <person name="Sperschneider J."/>
            <person name="Matny O."/>
            <person name="Nguyen-Phuc H."/>
            <person name="Mago R."/>
            <person name="Raley C."/>
            <person name="Miller M.E."/>
            <person name="Silverstein K.A.T."/>
            <person name="Henningsen E."/>
            <person name="Hirsch C.D."/>
            <person name="Visser B."/>
            <person name="Pretorius Z.A."/>
            <person name="Steffenson B.J."/>
            <person name="Schwessinger B."/>
            <person name="Dodds P.N."/>
            <person name="Figueroa M."/>
        </authorList>
    </citation>
    <scope>NUCLEOTIDE SEQUENCE [LARGE SCALE GENOMIC DNA]</scope>
    <source>
        <strain evidence="3">21-0</strain>
    </source>
</reference>
<feature type="domain" description="CxC1-like cysteine cluster associated with KDZ transposases" evidence="2">
    <location>
        <begin position="123"/>
        <end position="224"/>
    </location>
</feature>
<dbReference type="EMBL" id="VSWC01000157">
    <property type="protein sequence ID" value="KAA1075235.1"/>
    <property type="molecule type" value="Genomic_DNA"/>
</dbReference>
<feature type="region of interest" description="Disordered" evidence="1">
    <location>
        <begin position="1"/>
        <end position="27"/>
    </location>
</feature>
<dbReference type="Pfam" id="PF18758">
    <property type="entry name" value="KDZ"/>
    <property type="match status" value="1"/>
</dbReference>
<dbReference type="PANTHER" id="PTHR33096">
    <property type="entry name" value="CXC2 DOMAIN-CONTAINING PROTEIN"/>
    <property type="match status" value="1"/>
</dbReference>
<evidence type="ECO:0000313" key="4">
    <source>
        <dbReference type="Proteomes" id="UP000324748"/>
    </source>
</evidence>
<evidence type="ECO:0000259" key="2">
    <source>
        <dbReference type="Pfam" id="PF18802"/>
    </source>
</evidence>
<name>A0A5B0MEC3_PUCGR</name>
<dbReference type="InterPro" id="IPR040521">
    <property type="entry name" value="KDZ"/>
</dbReference>
<proteinExistence type="predicted"/>
<feature type="region of interest" description="Disordered" evidence="1">
    <location>
        <begin position="48"/>
        <end position="84"/>
    </location>
</feature>
<dbReference type="OrthoDB" id="3253684at2759"/>
<protein>
    <recommendedName>
        <fullName evidence="2">CxC1-like cysteine cluster associated with KDZ transposases domain-containing protein</fullName>
    </recommendedName>
</protein>
<keyword evidence="4" id="KW-1185">Reference proteome</keyword>